<dbReference type="SUPFAM" id="SSF47473">
    <property type="entry name" value="EF-hand"/>
    <property type="match status" value="1"/>
</dbReference>
<dbReference type="Pfam" id="PF00743">
    <property type="entry name" value="FMO-like"/>
    <property type="match status" value="1"/>
</dbReference>
<feature type="compositionally biased region" description="Low complexity" evidence="7">
    <location>
        <begin position="268"/>
        <end position="292"/>
    </location>
</feature>
<dbReference type="PANTHER" id="PTHR43539:SF51">
    <property type="entry name" value="INDOLE-3-PYRUVATE MONOOXYGENASE YUCCA8"/>
    <property type="match status" value="1"/>
</dbReference>
<dbReference type="InterPro" id="IPR036188">
    <property type="entry name" value="FAD/NAD-bd_sf"/>
</dbReference>
<evidence type="ECO:0000259" key="8">
    <source>
        <dbReference type="PROSITE" id="PS50222"/>
    </source>
</evidence>
<evidence type="ECO:0000256" key="7">
    <source>
        <dbReference type="SAM" id="MobiDB-lite"/>
    </source>
</evidence>
<evidence type="ECO:0000256" key="1">
    <source>
        <dbReference type="ARBA" id="ARBA00009183"/>
    </source>
</evidence>
<evidence type="ECO:0000313" key="10">
    <source>
        <dbReference type="Proteomes" id="UP001055439"/>
    </source>
</evidence>
<evidence type="ECO:0000256" key="4">
    <source>
        <dbReference type="ARBA" id="ARBA00023002"/>
    </source>
</evidence>
<gene>
    <name evidence="9" type="ORF">MUK42_31110</name>
</gene>
<keyword evidence="6 9" id="KW-0503">Monooxygenase</keyword>
<dbReference type="OrthoDB" id="66881at2759"/>
<dbReference type="SUPFAM" id="SSF51905">
    <property type="entry name" value="FAD/NAD(P)-binding domain"/>
    <property type="match status" value="1"/>
</dbReference>
<comment type="cofactor">
    <cofactor evidence="6">
        <name>FAD</name>
        <dbReference type="ChEBI" id="CHEBI:57692"/>
    </cofactor>
</comment>
<dbReference type="GO" id="GO:0004499">
    <property type="term" value="F:N,N-dimethylaniline monooxygenase activity"/>
    <property type="evidence" value="ECO:0007669"/>
    <property type="project" value="InterPro"/>
</dbReference>
<dbReference type="PRINTS" id="PR00368">
    <property type="entry name" value="FADPNR"/>
</dbReference>
<name>A0A9E7FR64_9LILI</name>
<dbReference type="GO" id="GO:0050661">
    <property type="term" value="F:NADP binding"/>
    <property type="evidence" value="ECO:0007669"/>
    <property type="project" value="InterPro"/>
</dbReference>
<accession>A0A9E7FR64</accession>
<comment type="similarity">
    <text evidence="1 6">Belongs to the FMO family.</text>
</comment>
<keyword evidence="2 6" id="KW-0285">Flavoprotein</keyword>
<proteinExistence type="inferred from homology"/>
<keyword evidence="3 6" id="KW-0274">FAD</keyword>
<dbReference type="InterPro" id="IPR011992">
    <property type="entry name" value="EF-hand-dom_pair"/>
</dbReference>
<dbReference type="InterPro" id="IPR002048">
    <property type="entry name" value="EF_hand_dom"/>
</dbReference>
<dbReference type="AlphaFoldDB" id="A0A9E7FR64"/>
<evidence type="ECO:0000256" key="2">
    <source>
        <dbReference type="ARBA" id="ARBA00022630"/>
    </source>
</evidence>
<evidence type="ECO:0000256" key="6">
    <source>
        <dbReference type="RuleBase" id="RU361177"/>
    </source>
</evidence>
<dbReference type="PROSITE" id="PS50222">
    <property type="entry name" value="EF_HAND_2"/>
    <property type="match status" value="1"/>
</dbReference>
<comment type="catalytic activity">
    <reaction evidence="5">
        <text>indole-3-pyruvate + NADPH + O2 + H(+) = (indol-3-yl)acetate + CO2 + NADP(+) + H2O</text>
        <dbReference type="Rhea" id="RHEA:34331"/>
        <dbReference type="ChEBI" id="CHEBI:15377"/>
        <dbReference type="ChEBI" id="CHEBI:15378"/>
        <dbReference type="ChEBI" id="CHEBI:15379"/>
        <dbReference type="ChEBI" id="CHEBI:16526"/>
        <dbReference type="ChEBI" id="CHEBI:17640"/>
        <dbReference type="ChEBI" id="CHEBI:30854"/>
        <dbReference type="ChEBI" id="CHEBI:57783"/>
        <dbReference type="ChEBI" id="CHEBI:58349"/>
        <dbReference type="EC" id="1.14.13.168"/>
    </reaction>
</comment>
<dbReference type="GO" id="GO:0103075">
    <property type="term" value="F:indole-3-pyruvate monooxygenase activity"/>
    <property type="evidence" value="ECO:0007669"/>
    <property type="project" value="UniProtKB-EC"/>
</dbReference>
<evidence type="ECO:0000313" key="9">
    <source>
        <dbReference type="EMBL" id="URD99712.1"/>
    </source>
</evidence>
<evidence type="ECO:0000256" key="5">
    <source>
        <dbReference type="ARBA" id="ARBA00047707"/>
    </source>
</evidence>
<feature type="domain" description="EF-hand" evidence="8">
    <location>
        <begin position="720"/>
        <end position="755"/>
    </location>
</feature>
<dbReference type="Pfam" id="PF12481">
    <property type="entry name" value="DUF3700"/>
    <property type="match status" value="1"/>
</dbReference>
<dbReference type="GO" id="GO:0009851">
    <property type="term" value="P:auxin biosynthetic process"/>
    <property type="evidence" value="ECO:0007669"/>
    <property type="project" value="TreeGrafter"/>
</dbReference>
<protein>
    <recommendedName>
        <fullName evidence="6">Flavin-containing monooxygenase</fullName>
        <ecNumber evidence="6">1.-.-.-</ecNumber>
    </recommendedName>
</protein>
<keyword evidence="10" id="KW-1185">Reference proteome</keyword>
<dbReference type="PANTHER" id="PTHR43539">
    <property type="entry name" value="FLAVIN-BINDING MONOOXYGENASE-LIKE PROTEIN (AFU_ORTHOLOGUE AFUA_4G09220)"/>
    <property type="match status" value="1"/>
</dbReference>
<dbReference type="GO" id="GO:0050660">
    <property type="term" value="F:flavin adenine dinucleotide binding"/>
    <property type="evidence" value="ECO:0007669"/>
    <property type="project" value="InterPro"/>
</dbReference>
<dbReference type="EC" id="1.-.-.-" evidence="6"/>
<feature type="region of interest" description="Disordered" evidence="7">
    <location>
        <begin position="266"/>
        <end position="298"/>
    </location>
</feature>
<sequence>MGHFVAARKVMAWTSERQDPLLPRLFAVVDDVCYLFQGPVRSITSSRQQYGLGKTANEAIIVFPARHLVWVLCGKSAFIVFDGCSSHSTFTGAEERKGRLFPTANSGVKVTSNSELSRVVMSAETLCPQPPPSSPTRRISIVHGPVIVGAGPSGLAVAASLRRLCVPSVILERSDGIADLWSHRMYDRLTLHLPKPFCQLPHLPFPAHFPTYPSKDHFLGYLHAYAHHFSLRPLFGCTVMDARFDPAVSLWRVTAIRRDLSDVPMQALSPSRSSDSLSESSRSTSSVSSETLTEPREPEVVEFLSPWLVVATGENAEPVVPELKGAEGFEGSLLHSSEYKSGVEYEGKRVLVVGCGNSGMEICVDLCEHGAMPFMSVRSGVHILPREMLGTSTFGVAMKLLKWLPTKVVDRFLLIMAKMMIGDTEKYGLKRPKVGPLELKNTTGKTPVLDVGALSLIKDERIKIVSEVESLTSNGAKFVDGEEMAFHAVVFSTGYKSNAPLWLKAISSFHSPAPHSPFPLLPPPRRAPPPTPDSIHLFGRALRSQGHLSHGPEGKPERSFPNGEKGIYFVGFSGKGLLGSSVDAIKTALDTRPARPFLRAEMANGGLTVVDGSTLRADDLHLPLPDGAVSGARLLQHAESEAAARLFGLSLPDPLRSAAFRRVAGGDARSFEEEVIDADSVKRKVREYLLALADDLADDPLVILVLDGSALRVFLDDEDDFAMLAENLFTDLDVDDRGKLSKTEIQDALVLMGVEMGVPTFSEHSDLFSNILRKHGAEGEQQLGQAQFAQLLQLILQDLADGLAEKPVVVIQNLKVVNGSKIKKLLEHKELLDNEMESMFGDWNAHGHGEGNMERLQGLLEAKGSRLGLPPAESNEAVALLYDQIFSEIKEEVIAGEVTRDAFHVVVSDIMEKLVDQLEANPIFTDMGS</sequence>
<organism evidence="9 10">
    <name type="scientific">Musa troglodytarum</name>
    <name type="common">fe'i banana</name>
    <dbReference type="NCBI Taxonomy" id="320322"/>
    <lineage>
        <taxon>Eukaryota</taxon>
        <taxon>Viridiplantae</taxon>
        <taxon>Streptophyta</taxon>
        <taxon>Embryophyta</taxon>
        <taxon>Tracheophyta</taxon>
        <taxon>Spermatophyta</taxon>
        <taxon>Magnoliopsida</taxon>
        <taxon>Liliopsida</taxon>
        <taxon>Zingiberales</taxon>
        <taxon>Musaceae</taxon>
        <taxon>Musa</taxon>
    </lineage>
</organism>
<evidence type="ECO:0000256" key="3">
    <source>
        <dbReference type="ARBA" id="ARBA00022827"/>
    </source>
</evidence>
<dbReference type="InterPro" id="IPR020946">
    <property type="entry name" value="Flavin_mOase-like"/>
</dbReference>
<dbReference type="GO" id="GO:0005509">
    <property type="term" value="F:calcium ion binding"/>
    <property type="evidence" value="ECO:0007669"/>
    <property type="project" value="InterPro"/>
</dbReference>
<dbReference type="InterPro" id="IPR050982">
    <property type="entry name" value="Auxin_biosynth/cation_transpt"/>
</dbReference>
<dbReference type="InterPro" id="IPR024286">
    <property type="entry name" value="DUF3700"/>
</dbReference>
<dbReference type="Gene3D" id="3.50.50.60">
    <property type="entry name" value="FAD/NAD(P)-binding domain"/>
    <property type="match status" value="1"/>
</dbReference>
<reference evidence="9" key="1">
    <citation type="submission" date="2022-05" db="EMBL/GenBank/DDBJ databases">
        <title>The Musa troglodytarum L. genome provides insights into the mechanism of non-climacteric behaviour and enrichment of carotenoids.</title>
        <authorList>
            <person name="Wang J."/>
        </authorList>
    </citation>
    <scope>NUCLEOTIDE SEQUENCE</scope>
    <source>
        <tissue evidence="9">Leaf</tissue>
    </source>
</reference>
<keyword evidence="4 6" id="KW-0560">Oxidoreductase</keyword>
<dbReference type="EMBL" id="CP097506">
    <property type="protein sequence ID" value="URD99712.1"/>
    <property type="molecule type" value="Genomic_DNA"/>
</dbReference>
<dbReference type="Proteomes" id="UP001055439">
    <property type="component" value="Chromosome 4"/>
</dbReference>